<gene>
    <name evidence="1" type="ORF">CH357_13715</name>
</gene>
<dbReference type="Gene3D" id="3.30.460.10">
    <property type="entry name" value="Beta Polymerase, domain 2"/>
    <property type="match status" value="1"/>
</dbReference>
<reference evidence="1 2" key="1">
    <citation type="submission" date="2017-07" db="EMBL/GenBank/DDBJ databases">
        <title>Leptospira spp. isolated from tropical soils.</title>
        <authorList>
            <person name="Thibeaux R."/>
            <person name="Iraola G."/>
            <person name="Ferres I."/>
            <person name="Bierque E."/>
            <person name="Girault D."/>
            <person name="Soupe-Gilbert M.-E."/>
            <person name="Picardeau M."/>
            <person name="Goarant C."/>
        </authorList>
    </citation>
    <scope>NUCLEOTIDE SEQUENCE [LARGE SCALE GENOMIC DNA]</scope>
    <source>
        <strain evidence="1 2">MCA1-C-A1</strain>
    </source>
</reference>
<accession>A0A2M9XAB7</accession>
<organism evidence="1 2">
    <name type="scientific">Leptospira hartskeerlii</name>
    <dbReference type="NCBI Taxonomy" id="2023177"/>
    <lineage>
        <taxon>Bacteria</taxon>
        <taxon>Pseudomonadati</taxon>
        <taxon>Spirochaetota</taxon>
        <taxon>Spirochaetia</taxon>
        <taxon>Leptospirales</taxon>
        <taxon>Leptospiraceae</taxon>
        <taxon>Leptospira</taxon>
    </lineage>
</organism>
<comment type="caution">
    <text evidence="1">The sequence shown here is derived from an EMBL/GenBank/DDBJ whole genome shotgun (WGS) entry which is preliminary data.</text>
</comment>
<dbReference type="InterPro" id="IPR043519">
    <property type="entry name" value="NT_sf"/>
</dbReference>
<dbReference type="OrthoDB" id="336568at2"/>
<proteinExistence type="predicted"/>
<evidence type="ECO:0000313" key="2">
    <source>
        <dbReference type="Proteomes" id="UP000232196"/>
    </source>
</evidence>
<dbReference type="SUPFAM" id="SSF81301">
    <property type="entry name" value="Nucleotidyltransferase"/>
    <property type="match status" value="1"/>
</dbReference>
<protein>
    <recommendedName>
        <fullName evidence="3">Nucleotidyltransferase</fullName>
    </recommendedName>
</protein>
<dbReference type="RefSeq" id="WP_100707345.1">
    <property type="nucleotide sequence ID" value="NZ_NPDL01000006.1"/>
</dbReference>
<evidence type="ECO:0000313" key="1">
    <source>
        <dbReference type="EMBL" id="PJZ24646.1"/>
    </source>
</evidence>
<sequence>MERIKENLSSVSSLKPFELIFFGSRQRGEGDESSDFNFLVLADPSDQLKGNFIREINKAMEPLQSQGQVNLLAADWDGFRTRMRSYDPGAIHICELGEPYFGSEYFPVIKEEWDKLKSEPIDGNTAGKYLRKRYRFYKGIVPRNTKEDVVRMERLLTVYLQNWMFRHIEDLGVAEIVNSDIPSRIGPMFRALYSKEAKGNTLELLSLYEEVLKLKKELRSPESPFSVERFNQLKETLRFEEKEIRILKLNY</sequence>
<evidence type="ECO:0008006" key="3">
    <source>
        <dbReference type="Google" id="ProtNLM"/>
    </source>
</evidence>
<dbReference type="AlphaFoldDB" id="A0A2M9XAB7"/>
<name>A0A2M9XAB7_9LEPT</name>
<keyword evidence="2" id="KW-1185">Reference proteome</keyword>
<dbReference type="Proteomes" id="UP000232196">
    <property type="component" value="Unassembled WGS sequence"/>
</dbReference>
<dbReference type="EMBL" id="NPDN01000007">
    <property type="protein sequence ID" value="PJZ24646.1"/>
    <property type="molecule type" value="Genomic_DNA"/>
</dbReference>